<feature type="region of interest" description="Disordered" evidence="1">
    <location>
        <begin position="489"/>
        <end position="523"/>
    </location>
</feature>
<dbReference type="Pfam" id="PF01569">
    <property type="entry name" value="PAP2"/>
    <property type="match status" value="1"/>
</dbReference>
<reference evidence="3 4" key="1">
    <citation type="submission" date="2022-11" db="EMBL/GenBank/DDBJ databases">
        <title>Minimal conservation of predation-associated metabolite biosynthetic gene clusters underscores biosynthetic potential of Myxococcota including descriptions for ten novel species: Archangium lansinium sp. nov., Myxococcus landrumus sp. nov., Nannocystis bai.</title>
        <authorList>
            <person name="Ahearne A."/>
            <person name="Stevens C."/>
            <person name="Phillips K."/>
        </authorList>
    </citation>
    <scope>NUCLEOTIDE SEQUENCE [LARGE SCALE GENOMIC DNA]</scope>
    <source>
        <strain evidence="3 4">MIWBW</strain>
    </source>
</reference>
<feature type="compositionally biased region" description="Basic residues" evidence="1">
    <location>
        <begin position="513"/>
        <end position="523"/>
    </location>
</feature>
<dbReference type="SUPFAM" id="SSF48317">
    <property type="entry name" value="Acid phosphatase/Vanadium-dependent haloperoxidase"/>
    <property type="match status" value="1"/>
</dbReference>
<dbReference type="CDD" id="cd03398">
    <property type="entry name" value="PAP2_haloperoxidase"/>
    <property type="match status" value="1"/>
</dbReference>
<feature type="region of interest" description="Disordered" evidence="1">
    <location>
        <begin position="439"/>
        <end position="460"/>
    </location>
</feature>
<evidence type="ECO:0000313" key="4">
    <source>
        <dbReference type="Proteomes" id="UP001207654"/>
    </source>
</evidence>
<dbReference type="Proteomes" id="UP001207654">
    <property type="component" value="Unassembled WGS sequence"/>
</dbReference>
<name>A0ABT3ZYQ1_9BACT</name>
<gene>
    <name evidence="3" type="ORF">OV287_08455</name>
</gene>
<dbReference type="Gene3D" id="1.10.606.10">
    <property type="entry name" value="Vanadium-containing Chloroperoxidase, domain 2"/>
    <property type="match status" value="1"/>
</dbReference>
<evidence type="ECO:0000256" key="1">
    <source>
        <dbReference type="SAM" id="MobiDB-lite"/>
    </source>
</evidence>
<dbReference type="PANTHER" id="PTHR34599">
    <property type="entry name" value="PEROXIDASE-RELATED"/>
    <property type="match status" value="1"/>
</dbReference>
<dbReference type="InterPro" id="IPR052559">
    <property type="entry name" value="V-haloperoxidase"/>
</dbReference>
<dbReference type="Gene3D" id="1.20.144.10">
    <property type="entry name" value="Phosphatidic acid phosphatase type 2/haloperoxidase"/>
    <property type="match status" value="1"/>
</dbReference>
<organism evidence="3 4">
    <name type="scientific">Archangium lansingense</name>
    <dbReference type="NCBI Taxonomy" id="2995310"/>
    <lineage>
        <taxon>Bacteria</taxon>
        <taxon>Pseudomonadati</taxon>
        <taxon>Myxococcota</taxon>
        <taxon>Myxococcia</taxon>
        <taxon>Myxococcales</taxon>
        <taxon>Cystobacterineae</taxon>
        <taxon>Archangiaceae</taxon>
        <taxon>Archangium</taxon>
    </lineage>
</organism>
<accession>A0ABT3ZYQ1</accession>
<protein>
    <submittedName>
        <fullName evidence="3">Phosphatase PAP2 family protein</fullName>
    </submittedName>
</protein>
<dbReference type="InterPro" id="IPR036938">
    <property type="entry name" value="PAP2/HPO_sf"/>
</dbReference>
<proteinExistence type="predicted"/>
<keyword evidence="4" id="KW-1185">Reference proteome</keyword>
<evidence type="ECO:0000313" key="3">
    <source>
        <dbReference type="EMBL" id="MCY1074518.1"/>
    </source>
</evidence>
<dbReference type="RefSeq" id="WP_267533480.1">
    <property type="nucleotide sequence ID" value="NZ_JAPNKA010000001.1"/>
</dbReference>
<sequence>MDVAIYWSDVVDDLNARDHSGTPILADQAGPTRTARAGALAMLAVHDAFFGIQGQPTYLSSVPPAVALASPQFAGGVACAQVLSVLYPKQRAFIEERLASAPRGTGNPNTAATYGEAIAEALIALRQGDAAFDERSPTRPSHVASPAYGHHRPDPMSPGQGFLNAFWGEMPFFATPAPVFLAPPPGLDAATGVLTPTDPVYAAHHEEIYLLGGSPTSSETTRESEESLIGVFWAYDGSQKLGTPPRIYNRIIKTISTQKGLTEAENVKLLALANVAMADAGIHAWFYKFHYDLWRPVLGVREHEPFFGPSADPGAARLPFSDVFWKPLGAPKTNELTTTGFTPNFPAYPSGHATFGASVLHITRLYLASIGKATIYPDGSDDVGFDFISEEFDGVNREVDGSVRPRHVRRFASLLQAIVENSVSRVYLGVHWRFDGTTGGYDSDGPGGEGPSATFNPDPDSVVVPRDSIGGVPLGLDIAEAIFNNGLKPSTASLAKGVPPPPATPYKAEPLGCRRRDKKDKKK</sequence>
<comment type="caution">
    <text evidence="3">The sequence shown here is derived from an EMBL/GenBank/DDBJ whole genome shotgun (WGS) entry which is preliminary data.</text>
</comment>
<feature type="domain" description="Phosphatidic acid phosphatase type 2/haloperoxidase" evidence="2">
    <location>
        <begin position="272"/>
        <end position="439"/>
    </location>
</feature>
<evidence type="ECO:0000259" key="2">
    <source>
        <dbReference type="Pfam" id="PF01569"/>
    </source>
</evidence>
<dbReference type="InterPro" id="IPR000326">
    <property type="entry name" value="PAP2/HPO"/>
</dbReference>
<dbReference type="EMBL" id="JAPNKA010000001">
    <property type="protein sequence ID" value="MCY1074518.1"/>
    <property type="molecule type" value="Genomic_DNA"/>
</dbReference>
<dbReference type="InterPro" id="IPR016119">
    <property type="entry name" value="Br/Cl_peroxidase_C"/>
</dbReference>
<dbReference type="PANTHER" id="PTHR34599:SF1">
    <property type="entry name" value="PHOSPHATIDIC ACID PHOSPHATASE TYPE 2_HALOPEROXIDASE DOMAIN-CONTAINING PROTEIN"/>
    <property type="match status" value="1"/>
</dbReference>